<gene>
    <name evidence="2" type="ORF">C8D97_10216</name>
</gene>
<dbReference type="RefSeq" id="WP_109761702.1">
    <property type="nucleotide sequence ID" value="NZ_QGGU01000002.1"/>
</dbReference>
<feature type="chain" id="PRO_5016252432" evidence="1">
    <location>
        <begin position="21"/>
        <end position="246"/>
    </location>
</feature>
<accession>A0A316FYM2</accession>
<dbReference type="EMBL" id="QGGU01000002">
    <property type="protein sequence ID" value="PWK53628.1"/>
    <property type="molecule type" value="Genomic_DNA"/>
</dbReference>
<comment type="caution">
    <text evidence="2">The sequence shown here is derived from an EMBL/GenBank/DDBJ whole genome shotgun (WGS) entry which is preliminary data.</text>
</comment>
<keyword evidence="3" id="KW-1185">Reference proteome</keyword>
<protein>
    <submittedName>
        <fullName evidence="2">Uncharacterized protein</fullName>
    </submittedName>
</protein>
<sequence>MNKLIIVISVLLMSITQLQAEPTKVKVTVLAKDAKFIGSSMDGAQITILNSDTAEVLAQGLTEGATGDTKTIMQTPHSRHQVLSSDNSASYQTTLNITKPIKIKVTARGPMNLDDNSSTVSAEYWLIPGKHLDKNDAIKLEMPGFFIKSSLTHDKNSSMIAVTSEIRMMCGCPIEPDGLWDANRYEIVAYLLKNGEEVARKTMDFVKTSEFSVEFKLSDKGNYQIVTFAYDPHNSNTGVDTLSFTH</sequence>
<evidence type="ECO:0000313" key="3">
    <source>
        <dbReference type="Proteomes" id="UP000245790"/>
    </source>
</evidence>
<keyword evidence="1" id="KW-0732">Signal</keyword>
<organism evidence="2 3">
    <name type="scientific">Pleionea mediterranea</name>
    <dbReference type="NCBI Taxonomy" id="523701"/>
    <lineage>
        <taxon>Bacteria</taxon>
        <taxon>Pseudomonadati</taxon>
        <taxon>Pseudomonadota</taxon>
        <taxon>Gammaproteobacteria</taxon>
        <taxon>Oceanospirillales</taxon>
        <taxon>Pleioneaceae</taxon>
        <taxon>Pleionea</taxon>
    </lineage>
</organism>
<dbReference type="OrthoDB" id="9770889at2"/>
<name>A0A316FYM2_9GAMM</name>
<reference evidence="2 3" key="1">
    <citation type="submission" date="2018-05" db="EMBL/GenBank/DDBJ databases">
        <title>Genomic Encyclopedia of Type Strains, Phase IV (KMG-IV): sequencing the most valuable type-strain genomes for metagenomic binning, comparative biology and taxonomic classification.</title>
        <authorList>
            <person name="Goeker M."/>
        </authorList>
    </citation>
    <scope>NUCLEOTIDE SEQUENCE [LARGE SCALE GENOMIC DNA]</scope>
    <source>
        <strain evidence="2 3">DSM 25350</strain>
    </source>
</reference>
<evidence type="ECO:0000256" key="1">
    <source>
        <dbReference type="SAM" id="SignalP"/>
    </source>
</evidence>
<dbReference type="Proteomes" id="UP000245790">
    <property type="component" value="Unassembled WGS sequence"/>
</dbReference>
<evidence type="ECO:0000313" key="2">
    <source>
        <dbReference type="EMBL" id="PWK53628.1"/>
    </source>
</evidence>
<proteinExistence type="predicted"/>
<dbReference type="AlphaFoldDB" id="A0A316FYM2"/>
<feature type="signal peptide" evidence="1">
    <location>
        <begin position="1"/>
        <end position="20"/>
    </location>
</feature>